<evidence type="ECO:0000313" key="4">
    <source>
        <dbReference type="Proteomes" id="UP001143463"/>
    </source>
</evidence>
<name>A0A9W6NX31_9PSEU</name>
<dbReference type="RefSeq" id="WP_037042995.1">
    <property type="nucleotide sequence ID" value="NZ_BAAAUZ010000006.1"/>
</dbReference>
<evidence type="ECO:0000259" key="2">
    <source>
        <dbReference type="Pfam" id="PF19802"/>
    </source>
</evidence>
<dbReference type="Proteomes" id="UP001143463">
    <property type="component" value="Unassembled WGS sequence"/>
</dbReference>
<reference evidence="3" key="1">
    <citation type="journal article" date="2014" name="Int. J. Syst. Evol. Microbiol.">
        <title>Complete genome sequence of Corynebacterium casei LMG S-19264T (=DSM 44701T), isolated from a smear-ripened cheese.</title>
        <authorList>
            <consortium name="US DOE Joint Genome Institute (JGI-PGF)"/>
            <person name="Walter F."/>
            <person name="Albersmeier A."/>
            <person name="Kalinowski J."/>
            <person name="Ruckert C."/>
        </authorList>
    </citation>
    <scope>NUCLEOTIDE SEQUENCE</scope>
    <source>
        <strain evidence="3">VKM Ac-1069</strain>
    </source>
</reference>
<dbReference type="InterPro" id="IPR041726">
    <property type="entry name" value="ACAD10_11_N"/>
</dbReference>
<organism evidence="3 4">
    <name type="scientific">Pseudonocardia halophobica</name>
    <dbReference type="NCBI Taxonomy" id="29401"/>
    <lineage>
        <taxon>Bacteria</taxon>
        <taxon>Bacillati</taxon>
        <taxon>Actinomycetota</taxon>
        <taxon>Actinomycetes</taxon>
        <taxon>Pseudonocardiales</taxon>
        <taxon>Pseudonocardiaceae</taxon>
        <taxon>Pseudonocardia</taxon>
    </lineage>
</organism>
<dbReference type="SUPFAM" id="SSF56112">
    <property type="entry name" value="Protein kinase-like (PK-like)"/>
    <property type="match status" value="1"/>
</dbReference>
<dbReference type="InterPro" id="IPR046252">
    <property type="entry name" value="DUF6285"/>
</dbReference>
<dbReference type="InterPro" id="IPR051678">
    <property type="entry name" value="AGP_Transferase"/>
</dbReference>
<dbReference type="EMBL" id="BSFQ01000018">
    <property type="protein sequence ID" value="GLL13015.1"/>
    <property type="molecule type" value="Genomic_DNA"/>
</dbReference>
<dbReference type="Pfam" id="PF01636">
    <property type="entry name" value="APH"/>
    <property type="match status" value="1"/>
</dbReference>
<sequence length="450" mass="48455">MTAVVPDSLSDALARVLGAPVTDLHRLSAGASRETWSFDAGGRGLILRRDPPEVPEPEGMAREAECFRAAARAGVPIPELLAAGDGADGVGSPYLLMERLAGETLPPRLLRSERWAAVRPRLARQFGDILGRIHAIDPADVPRLEHHADALTLLRESHAAFGEPRPAMELVFRRLAETRPDPVPPALVHGDFRNGNLLVDDSGVRAVLDWELAHVGDPREDLGWVCARAWRFGAAPEVGGYGTREELFAGYEAATGVRPDPEAVRWWEVFACARWAVICRIQAERHLGGSERSVEMAVLGRRIAEAEHDALLALGLTEPAVVADAMGGPVPVEEPVVHDRPSVDELLEAVTGFLREELTPPDPRTAYLAKVAANALTIARRELRLGPAQRTGHRARLHALGCADDGELAARIRDGALPADGPDVVAAVRASVTAQVAVANPRYLAPPHRT</sequence>
<evidence type="ECO:0008006" key="5">
    <source>
        <dbReference type="Google" id="ProtNLM"/>
    </source>
</evidence>
<feature type="domain" description="DUF6285" evidence="2">
    <location>
        <begin position="362"/>
        <end position="443"/>
    </location>
</feature>
<dbReference type="Gene3D" id="3.90.1200.10">
    <property type="match status" value="1"/>
</dbReference>
<dbReference type="PANTHER" id="PTHR21310:SF57">
    <property type="entry name" value="BLR2944 PROTEIN"/>
    <property type="match status" value="1"/>
</dbReference>
<dbReference type="InterPro" id="IPR002575">
    <property type="entry name" value="Aminoglycoside_PTrfase"/>
</dbReference>
<keyword evidence="4" id="KW-1185">Reference proteome</keyword>
<dbReference type="AlphaFoldDB" id="A0A9W6NX31"/>
<dbReference type="Gene3D" id="3.30.200.20">
    <property type="entry name" value="Phosphorylase Kinase, domain 1"/>
    <property type="match status" value="1"/>
</dbReference>
<accession>A0A9W6NX31</accession>
<dbReference type="PANTHER" id="PTHR21310">
    <property type="entry name" value="AMINOGLYCOSIDE PHOSPHOTRANSFERASE-RELATED-RELATED"/>
    <property type="match status" value="1"/>
</dbReference>
<gene>
    <name evidence="3" type="ORF">GCM10017577_41580</name>
</gene>
<proteinExistence type="predicted"/>
<feature type="domain" description="Aminoglycoside phosphotransferase" evidence="1">
    <location>
        <begin position="24"/>
        <end position="266"/>
    </location>
</feature>
<evidence type="ECO:0000259" key="1">
    <source>
        <dbReference type="Pfam" id="PF01636"/>
    </source>
</evidence>
<evidence type="ECO:0000313" key="3">
    <source>
        <dbReference type="EMBL" id="GLL13015.1"/>
    </source>
</evidence>
<dbReference type="Pfam" id="PF19802">
    <property type="entry name" value="DUF6285"/>
    <property type="match status" value="1"/>
</dbReference>
<reference evidence="3" key="2">
    <citation type="submission" date="2023-01" db="EMBL/GenBank/DDBJ databases">
        <authorList>
            <person name="Sun Q."/>
            <person name="Evtushenko L."/>
        </authorList>
    </citation>
    <scope>NUCLEOTIDE SEQUENCE</scope>
    <source>
        <strain evidence="3">VKM Ac-1069</strain>
    </source>
</reference>
<protein>
    <recommendedName>
        <fullName evidence="5">Aminoglycoside phosphotransferase (APT) family kinase protein</fullName>
    </recommendedName>
</protein>
<comment type="caution">
    <text evidence="3">The sequence shown here is derived from an EMBL/GenBank/DDBJ whole genome shotgun (WGS) entry which is preliminary data.</text>
</comment>
<dbReference type="CDD" id="cd05154">
    <property type="entry name" value="ACAD10_11_N-like"/>
    <property type="match status" value="1"/>
</dbReference>
<dbReference type="InterPro" id="IPR011009">
    <property type="entry name" value="Kinase-like_dom_sf"/>
</dbReference>